<dbReference type="GO" id="GO:0009986">
    <property type="term" value="C:cell surface"/>
    <property type="evidence" value="ECO:0007669"/>
    <property type="project" value="UniProtKB-ARBA"/>
</dbReference>
<keyword evidence="19" id="KW-0333">Golgi apparatus</keyword>
<name>A0A4W2E3F3_BOBOX</name>
<evidence type="ECO:0000256" key="22">
    <source>
        <dbReference type="ARBA" id="ARBA00023136"/>
    </source>
</evidence>
<evidence type="ECO:0000256" key="30">
    <source>
        <dbReference type="ARBA" id="ARBA00039475"/>
    </source>
</evidence>
<comment type="subunit">
    <text evidence="32">Interacts (via NPXY motif) with DAB2 (via PID domain); the interaction is impaired by tyrosine phosphorylation of the NPXY motif. Interacts (via NPXY motif) with LDLRAP1 (via PID domain). Interacts with ARRB1. Interacts with SNX17. Interacts with the full-length immature form of PCSK9 (via C-terminus). Interacts with PGRMC1 and TMEM97; the interaction increases LDL internalization.</text>
</comment>
<dbReference type="InterPro" id="IPR000742">
    <property type="entry name" value="EGF"/>
</dbReference>
<dbReference type="GO" id="GO:0008203">
    <property type="term" value="P:cholesterol metabolic process"/>
    <property type="evidence" value="ECO:0007669"/>
    <property type="project" value="UniProtKB-KW"/>
</dbReference>
<keyword evidence="20" id="KW-0445">Lipid transport</keyword>
<dbReference type="FunFam" id="4.10.400.10:FF:000124">
    <property type="entry name" value="Low density lipoprotein receptor"/>
    <property type="match status" value="1"/>
</dbReference>
<evidence type="ECO:0000256" key="14">
    <source>
        <dbReference type="ARBA" id="ARBA00022710"/>
    </source>
</evidence>
<evidence type="ECO:0000256" key="9">
    <source>
        <dbReference type="ARBA" id="ARBA00022475"/>
    </source>
</evidence>
<dbReference type="GO" id="GO:0006898">
    <property type="term" value="P:receptor-mediated endocytosis"/>
    <property type="evidence" value="ECO:0007669"/>
    <property type="project" value="TreeGrafter"/>
</dbReference>
<keyword evidence="28" id="KW-0753">Steroid metabolism</keyword>
<dbReference type="InterPro" id="IPR002172">
    <property type="entry name" value="LDrepeatLR_classA_rpt"/>
</dbReference>
<evidence type="ECO:0000256" key="7">
    <source>
        <dbReference type="ARBA" id="ARBA00009939"/>
    </source>
</evidence>
<keyword evidence="17" id="KW-0832">Ubl conjugation</keyword>
<evidence type="ECO:0000256" key="11">
    <source>
        <dbReference type="ARBA" id="ARBA00022548"/>
    </source>
</evidence>
<dbReference type="GO" id="GO:0042562">
    <property type="term" value="F:hormone binding"/>
    <property type="evidence" value="ECO:0007669"/>
    <property type="project" value="TreeGrafter"/>
</dbReference>
<evidence type="ECO:0000256" key="15">
    <source>
        <dbReference type="ARBA" id="ARBA00022737"/>
    </source>
</evidence>
<keyword evidence="10" id="KW-0245">EGF-like domain</keyword>
<evidence type="ECO:0000256" key="10">
    <source>
        <dbReference type="ARBA" id="ARBA00022536"/>
    </source>
</evidence>
<dbReference type="GO" id="GO:0034362">
    <property type="term" value="C:low-density lipoprotein particle"/>
    <property type="evidence" value="ECO:0007669"/>
    <property type="project" value="UniProtKB-KW"/>
</dbReference>
<evidence type="ECO:0000313" key="40">
    <source>
        <dbReference type="Proteomes" id="UP000314981"/>
    </source>
</evidence>
<dbReference type="SUPFAM" id="SSF63825">
    <property type="entry name" value="YWTD domain"/>
    <property type="match status" value="1"/>
</dbReference>
<comment type="function">
    <text evidence="31">Binds low density lipoprotein /LDL, the major cholesterol-carrying lipoprotein of plasma, and transports it into cells by endocytosis. In order to be internalized, the receptor-ligand complexes must first cluster into clathrin-coated pits. Forms a ternary complex with PGRMC1 and TMEM97 receptors which increases LDLR-mediated LDL internalization.</text>
</comment>
<keyword evidence="23 33" id="KW-1015">Disulfide bond</keyword>
<evidence type="ECO:0000256" key="25">
    <source>
        <dbReference type="ARBA" id="ARBA00023170"/>
    </source>
</evidence>
<keyword evidence="16" id="KW-0967">Endosome</keyword>
<dbReference type="FunFam" id="4.10.400.10:FF:000111">
    <property type="entry name" value="Low density lipoprotein receptor"/>
    <property type="match status" value="1"/>
</dbReference>
<dbReference type="SMART" id="SM00135">
    <property type="entry name" value="LY"/>
    <property type="match status" value="5"/>
</dbReference>
<dbReference type="CDD" id="cd00112">
    <property type="entry name" value="LDLa"/>
    <property type="match status" value="5"/>
</dbReference>
<proteinExistence type="inferred from homology"/>
<feature type="disulfide bond" evidence="33">
    <location>
        <begin position="206"/>
        <end position="224"/>
    </location>
</feature>
<feature type="disulfide bond" evidence="33">
    <location>
        <begin position="148"/>
        <end position="160"/>
    </location>
</feature>
<evidence type="ECO:0000256" key="29">
    <source>
        <dbReference type="ARBA" id="ARBA00023228"/>
    </source>
</evidence>
<keyword evidence="12" id="KW-0254">Endocytosis</keyword>
<feature type="transmembrane region" description="Helical" evidence="36">
    <location>
        <begin position="732"/>
        <end position="754"/>
    </location>
</feature>
<feature type="disulfide bond" evidence="33">
    <location>
        <begin position="199"/>
        <end position="211"/>
    </location>
</feature>
<dbReference type="FunFam" id="4.10.400.10:FF:000116">
    <property type="entry name" value="Low-density lipoprotein receptor"/>
    <property type="match status" value="1"/>
</dbReference>
<keyword evidence="21" id="KW-0443">Lipid metabolism</keyword>
<feature type="disulfide bond" evidence="33">
    <location>
        <begin position="218"/>
        <end position="233"/>
    </location>
</feature>
<evidence type="ECO:0000256" key="28">
    <source>
        <dbReference type="ARBA" id="ARBA00023221"/>
    </source>
</evidence>
<dbReference type="CDD" id="cd00054">
    <property type="entry name" value="EGF_CA"/>
    <property type="match status" value="1"/>
</dbReference>
<dbReference type="GO" id="GO:0006869">
    <property type="term" value="P:lipid transport"/>
    <property type="evidence" value="ECO:0007669"/>
    <property type="project" value="UniProtKB-KW"/>
</dbReference>
<dbReference type="PANTHER" id="PTHR22722">
    <property type="entry name" value="LOW-DENSITY LIPOPROTEIN RECEPTOR-RELATED PROTEIN 2-RELATED"/>
    <property type="match status" value="1"/>
</dbReference>
<keyword evidence="40" id="KW-1185">Reference proteome</keyword>
<evidence type="ECO:0000256" key="31">
    <source>
        <dbReference type="ARBA" id="ARBA00045488"/>
    </source>
</evidence>
<dbReference type="InterPro" id="IPR051221">
    <property type="entry name" value="LDLR-related"/>
</dbReference>
<dbReference type="PROSITE" id="PS01187">
    <property type="entry name" value="EGF_CA"/>
    <property type="match status" value="1"/>
</dbReference>
<dbReference type="AlphaFoldDB" id="A0A4W2E3F3"/>
<dbReference type="FunFam" id="2.120.10.30:FF:000002">
    <property type="entry name" value="low-density lipoprotein receptor isoform X1"/>
    <property type="match status" value="1"/>
</dbReference>
<keyword evidence="24" id="KW-1207">Sterol metabolism</keyword>
<dbReference type="InterPro" id="IPR049883">
    <property type="entry name" value="NOTCH1_EGF-like"/>
</dbReference>
<feature type="domain" description="EGF-like" evidence="38">
    <location>
        <begin position="299"/>
        <end position="313"/>
    </location>
</feature>
<dbReference type="InterPro" id="IPR011042">
    <property type="entry name" value="6-blade_b-propeller_TolB-like"/>
</dbReference>
<dbReference type="FunFam" id="4.10.400.10:FF:000006">
    <property type="entry name" value="Putative low-density lipoprotein receptor"/>
    <property type="match status" value="1"/>
</dbReference>
<feature type="disulfide bond" evidence="33">
    <location>
        <begin position="116"/>
        <end position="134"/>
    </location>
</feature>
<evidence type="ECO:0000256" key="26">
    <source>
        <dbReference type="ARBA" id="ARBA00023176"/>
    </source>
</evidence>
<keyword evidence="11" id="KW-0153">Cholesterol metabolism</keyword>
<reference evidence="39" key="2">
    <citation type="submission" date="2025-08" db="UniProtKB">
        <authorList>
            <consortium name="Ensembl"/>
        </authorList>
    </citation>
    <scope>IDENTIFICATION</scope>
</reference>
<accession>A0A4W2E3F3</accession>
<feature type="signal peptide" evidence="37">
    <location>
        <begin position="1"/>
        <end position="21"/>
    </location>
</feature>
<evidence type="ECO:0000256" key="8">
    <source>
        <dbReference type="ARBA" id="ARBA00022448"/>
    </source>
</evidence>
<dbReference type="InterPro" id="IPR001881">
    <property type="entry name" value="EGF-like_Ca-bd_dom"/>
</dbReference>
<dbReference type="InterPro" id="IPR018097">
    <property type="entry name" value="EGF_Ca-bd_CS"/>
</dbReference>
<evidence type="ECO:0000256" key="36">
    <source>
        <dbReference type="SAM" id="Phobius"/>
    </source>
</evidence>
<evidence type="ECO:0000256" key="27">
    <source>
        <dbReference type="ARBA" id="ARBA00023180"/>
    </source>
</evidence>
<keyword evidence="18 36" id="KW-1133">Transmembrane helix</keyword>
<evidence type="ECO:0000256" key="13">
    <source>
        <dbReference type="ARBA" id="ARBA00022692"/>
    </source>
</evidence>
<dbReference type="GO" id="GO:0043235">
    <property type="term" value="C:receptor complex"/>
    <property type="evidence" value="ECO:0007669"/>
    <property type="project" value="TreeGrafter"/>
</dbReference>
<dbReference type="Gene3D" id="2.10.25.10">
    <property type="entry name" value="Laminin"/>
    <property type="match status" value="3"/>
</dbReference>
<dbReference type="SUPFAM" id="SSF57424">
    <property type="entry name" value="LDL receptor-like module"/>
    <property type="match status" value="6"/>
</dbReference>
<dbReference type="GO" id="GO:0005509">
    <property type="term" value="F:calcium ion binding"/>
    <property type="evidence" value="ECO:0007669"/>
    <property type="project" value="InterPro"/>
</dbReference>
<dbReference type="InterPro" id="IPR023415">
    <property type="entry name" value="LDLR_class-A_CS"/>
</dbReference>
<dbReference type="GO" id="GO:0005794">
    <property type="term" value="C:Golgi apparatus"/>
    <property type="evidence" value="ECO:0007669"/>
    <property type="project" value="UniProtKB-SubCell"/>
</dbReference>
<evidence type="ECO:0000256" key="5">
    <source>
        <dbReference type="ARBA" id="ARBA00004600"/>
    </source>
</evidence>
<keyword evidence="14" id="KW-0427">LDL</keyword>
<reference evidence="39 40" key="1">
    <citation type="submission" date="2018-11" db="EMBL/GenBank/DDBJ databases">
        <title>Haplotype-resolved cattle genomes.</title>
        <authorList>
            <person name="Low W.Y."/>
            <person name="Tearle R."/>
            <person name="Bickhart D.M."/>
            <person name="Rosen B.D."/>
            <person name="Koren S."/>
            <person name="Rhie A."/>
            <person name="Hiendleder S."/>
            <person name="Phillippy A.M."/>
            <person name="Smith T.P.L."/>
            <person name="Williams J.L."/>
        </authorList>
    </citation>
    <scope>NUCLEOTIDE SEQUENCE [LARGE SCALE GENOMIC DNA]</scope>
</reference>
<dbReference type="GO" id="GO:0005905">
    <property type="term" value="C:clathrin-coated pit"/>
    <property type="evidence" value="ECO:0007669"/>
    <property type="project" value="UniProtKB-SubCell"/>
</dbReference>
<dbReference type="PROSITE" id="PS51120">
    <property type="entry name" value="LDLRB"/>
    <property type="match status" value="4"/>
</dbReference>
<dbReference type="Gene3D" id="4.10.400.10">
    <property type="entry name" value="Low-density Lipoprotein Receptor"/>
    <property type="match status" value="5"/>
</dbReference>
<dbReference type="Gene3D" id="4.10.1220.10">
    <property type="entry name" value="EGF-type module"/>
    <property type="match status" value="1"/>
</dbReference>
<feature type="repeat" description="LDL-receptor class B" evidence="34">
    <location>
        <begin position="447"/>
        <end position="489"/>
    </location>
</feature>
<dbReference type="Pfam" id="PF14670">
    <property type="entry name" value="FXa_inhibition"/>
    <property type="match status" value="1"/>
</dbReference>
<dbReference type="PROSITE" id="PS00010">
    <property type="entry name" value="ASX_HYDROXYL"/>
    <property type="match status" value="2"/>
</dbReference>
<dbReference type="SMART" id="SM00181">
    <property type="entry name" value="EGF"/>
    <property type="match status" value="4"/>
</dbReference>
<dbReference type="FunFam" id="2.10.25.10:FF:000052">
    <property type="entry name" value="low-density lipoprotein receptor isoform X1"/>
    <property type="match status" value="1"/>
</dbReference>
<organism evidence="39 40">
    <name type="scientific">Bos indicus x Bos taurus</name>
    <name type="common">Hybrid cattle</name>
    <dbReference type="NCBI Taxonomy" id="30522"/>
    <lineage>
        <taxon>Eukaryota</taxon>
        <taxon>Metazoa</taxon>
        <taxon>Chordata</taxon>
        <taxon>Craniata</taxon>
        <taxon>Vertebrata</taxon>
        <taxon>Euteleostomi</taxon>
        <taxon>Mammalia</taxon>
        <taxon>Eutheria</taxon>
        <taxon>Laurasiatheria</taxon>
        <taxon>Artiodactyla</taxon>
        <taxon>Ruminantia</taxon>
        <taxon>Pecora</taxon>
        <taxon>Bovidae</taxon>
        <taxon>Bovinae</taxon>
        <taxon>Bos</taxon>
    </lineage>
</organism>
<evidence type="ECO:0000256" key="23">
    <source>
        <dbReference type="ARBA" id="ARBA00023157"/>
    </source>
</evidence>
<evidence type="ECO:0000256" key="19">
    <source>
        <dbReference type="ARBA" id="ARBA00023034"/>
    </source>
</evidence>
<dbReference type="GO" id="GO:0005769">
    <property type="term" value="C:early endosome"/>
    <property type="evidence" value="ECO:0007669"/>
    <property type="project" value="UniProtKB-SubCell"/>
</dbReference>
<dbReference type="SUPFAM" id="SSF57196">
    <property type="entry name" value="EGF/Laminin"/>
    <property type="match status" value="3"/>
</dbReference>
<dbReference type="SMART" id="SM00192">
    <property type="entry name" value="LDLa"/>
    <property type="match status" value="6"/>
</dbReference>
<evidence type="ECO:0000256" key="21">
    <source>
        <dbReference type="ARBA" id="ARBA00023098"/>
    </source>
</evidence>
<reference evidence="39" key="3">
    <citation type="submission" date="2025-09" db="UniProtKB">
        <authorList>
            <consortium name="Ensembl"/>
        </authorList>
    </citation>
    <scope>IDENTIFICATION</scope>
</reference>
<dbReference type="Pfam" id="PF07645">
    <property type="entry name" value="EGF_CA"/>
    <property type="match status" value="1"/>
</dbReference>
<dbReference type="Pfam" id="PF00058">
    <property type="entry name" value="Ldl_recept_b"/>
    <property type="match status" value="5"/>
</dbReference>
<keyword evidence="22 36" id="KW-0472">Membrane</keyword>
<feature type="repeat" description="LDL-receptor class B" evidence="34">
    <location>
        <begin position="400"/>
        <end position="446"/>
    </location>
</feature>
<feature type="compositionally biased region" description="Polar residues" evidence="35">
    <location>
        <begin position="676"/>
        <end position="692"/>
    </location>
</feature>
<comment type="similarity">
    <text evidence="7">Belongs to the LDLR family.</text>
</comment>
<dbReference type="PROSITE" id="PS01186">
    <property type="entry name" value="EGF_2"/>
    <property type="match status" value="1"/>
</dbReference>
<evidence type="ECO:0000256" key="3">
    <source>
        <dbReference type="ARBA" id="ARBA00004412"/>
    </source>
</evidence>
<dbReference type="InterPro" id="IPR000152">
    <property type="entry name" value="EGF-type_Asp/Asn_hydroxyl_site"/>
</dbReference>
<evidence type="ECO:0000256" key="16">
    <source>
        <dbReference type="ARBA" id="ARBA00022753"/>
    </source>
</evidence>
<keyword evidence="13 36" id="KW-0812">Transmembrane</keyword>
<evidence type="ECO:0000256" key="6">
    <source>
        <dbReference type="ARBA" id="ARBA00004603"/>
    </source>
</evidence>
<keyword evidence="15" id="KW-0677">Repeat</keyword>
<feature type="disulfide bond" evidence="33">
    <location>
        <begin position="128"/>
        <end position="143"/>
    </location>
</feature>
<feature type="disulfide bond" evidence="33">
    <location>
        <begin position="109"/>
        <end position="121"/>
    </location>
</feature>
<keyword evidence="37" id="KW-0732">Signal</keyword>
<evidence type="ECO:0000256" key="12">
    <source>
        <dbReference type="ARBA" id="ARBA00022583"/>
    </source>
</evidence>
<feature type="disulfide bond" evidence="33">
    <location>
        <begin position="245"/>
        <end position="263"/>
    </location>
</feature>
<dbReference type="Gene3D" id="2.120.10.30">
    <property type="entry name" value="TolB, C-terminal domain"/>
    <property type="match status" value="1"/>
</dbReference>
<feature type="disulfide bond" evidence="33">
    <location>
        <begin position="155"/>
        <end position="173"/>
    </location>
</feature>
<evidence type="ECO:0000256" key="37">
    <source>
        <dbReference type="SAM" id="SignalP"/>
    </source>
</evidence>
<dbReference type="FunFam" id="2.10.25.10:FF:000009">
    <property type="entry name" value="Low-density lipoprotein receptor isoform 1"/>
    <property type="match status" value="1"/>
</dbReference>
<dbReference type="SMART" id="SM00179">
    <property type="entry name" value="EGF_CA"/>
    <property type="match status" value="2"/>
</dbReference>
<evidence type="ECO:0000256" key="20">
    <source>
        <dbReference type="ARBA" id="ARBA00023055"/>
    </source>
</evidence>
<feature type="chain" id="PRO_5021366249" description="Low-density lipoprotein receptor" evidence="37">
    <location>
        <begin position="22"/>
        <end position="804"/>
    </location>
</feature>
<keyword evidence="27" id="KW-0325">Glycoprotein</keyword>
<dbReference type="PROSITE" id="PS50068">
    <property type="entry name" value="LDLRA_2"/>
    <property type="match status" value="6"/>
</dbReference>
<feature type="compositionally biased region" description="Polar residues" evidence="35">
    <location>
        <begin position="701"/>
        <end position="716"/>
    </location>
</feature>
<dbReference type="Proteomes" id="UP000314981">
    <property type="component" value="Chromosome 7"/>
</dbReference>
<evidence type="ECO:0000259" key="38">
    <source>
        <dbReference type="PROSITE" id="PS01186"/>
    </source>
</evidence>
<dbReference type="PRINTS" id="PR00261">
    <property type="entry name" value="LDLRECEPTOR"/>
</dbReference>
<feature type="disulfide bond" evidence="33">
    <location>
        <begin position="257"/>
        <end position="272"/>
    </location>
</feature>
<comment type="caution">
    <text evidence="33">Lacks conserved residue(s) required for the propagation of feature annotation.</text>
</comment>
<evidence type="ECO:0000256" key="32">
    <source>
        <dbReference type="ARBA" id="ARBA00046540"/>
    </source>
</evidence>
<dbReference type="FunFam" id="4.10.400.10:FF:000113">
    <property type="entry name" value="Low-density lipoprotein receptor-related protein 8"/>
    <property type="match status" value="1"/>
</dbReference>
<feature type="disulfide bond" evidence="33">
    <location>
        <begin position="238"/>
        <end position="250"/>
    </location>
</feature>
<dbReference type="InterPro" id="IPR036055">
    <property type="entry name" value="LDL_receptor-like_sf"/>
</dbReference>
<gene>
    <name evidence="39" type="primary">LDLR</name>
</gene>
<dbReference type="Ensembl" id="ENSBIXT00000043193.1">
    <property type="protein sequence ID" value="ENSBIXP00000026163.1"/>
    <property type="gene ID" value="ENSBIXG00000028264.1"/>
</dbReference>
<keyword evidence="25" id="KW-0675">Receptor</keyword>
<evidence type="ECO:0000256" key="33">
    <source>
        <dbReference type="PROSITE-ProRule" id="PRU00124"/>
    </source>
</evidence>
<sequence>MRLAGWGLRWAIALLIAVGEAAVEDNCGRNEFQCQDGKCISYKWVCDGTAECQDGSDESQETCKSVTCKMGDFSCGGRVNRCISGSWRCDGQVDCENGSDEEGCSPKTCSQDEFRCNDGKCIAPKFVCDLDLDCLDGSDEASCPMPTCGPANFQCNSSMCIPQLWACDGDPDCDDGSDEWPKHCGTPHPSGPLQDNNPCSALEFHCGSGECIHSSWHCDHDPDCKDKSDEENCAVATCRPDEFQCSDGTCIHGSRQCDREPDCKDLSDELGCVNGTNECLDNKGGCSHICNDLKIGYECLCPEGFQLVGKHRCEDIDECQNPDTCSQLCVNLEGSYKCECEEGFRLEPLTKACKAVGTIAYLFFTNRHEVRKMTLDRSEYTSLIPNLKNVVALDTEVASNRIYWSDLSQRKIYSAQIDGAPGFSSYDTVIGEDLQAPDGLAVDWIHSNIYWTDSILGTVSVADTKGVKRKTLFQEEGSKPRAIVVDPVHGFMYWTDWGAPAEIKKGGLNGVDVYSLVTEDIQWPNGITLDLSGGRLYWVDSKLHSISSIDVNGGNRKTVLEDKKKLAHPFSLAIFEDKVFWTDVINEAIFSANRLTGSDISLMAENLLSPEDIVLFHNLTQPRGVNWCERTALRNGGCQYLCLPAPQINPRSPKFTCACPDGMLLAKDMRSCLTESESAVTTRGPSTVSSTAVGPKRTASPELTTAESVTMSQQGQGDVASQADTERPGSVGALYIVLPIALLILLAFGTFLLWKNWRLKSINSINFDNPVYQKTTEDEVHICRSQDGYTYPSRQMVSLEDDVA</sequence>
<feature type="disulfide bond" evidence="33">
    <location>
        <begin position="27"/>
        <end position="39"/>
    </location>
</feature>
<dbReference type="GO" id="GO:0005770">
    <property type="term" value="C:late endosome"/>
    <property type="evidence" value="ECO:0007669"/>
    <property type="project" value="UniProtKB-SubCell"/>
</dbReference>
<evidence type="ECO:0000256" key="17">
    <source>
        <dbReference type="ARBA" id="ARBA00022843"/>
    </source>
</evidence>
<comment type="subcellular location">
    <subcellularLocation>
        <location evidence="1">Cell membrane</location>
        <topology evidence="1">Single-pass type I membrane protein</topology>
    </subcellularLocation>
    <subcellularLocation>
        <location evidence="3">Early endosome</location>
    </subcellularLocation>
    <subcellularLocation>
        <location evidence="4">Golgi apparatus</location>
    </subcellularLocation>
    <subcellularLocation>
        <location evidence="6">Late endosome</location>
    </subcellularLocation>
    <subcellularLocation>
        <location evidence="2">Lysosome</location>
    </subcellularLocation>
    <subcellularLocation>
        <location evidence="5">Membrane</location>
        <location evidence="5">Clathrin-coated pit</location>
    </subcellularLocation>
</comment>
<dbReference type="PANTHER" id="PTHR22722:SF15">
    <property type="entry name" value="LOW-DENSITY LIPOPROTEIN RECEPTOR-RELATED"/>
    <property type="match status" value="1"/>
</dbReference>
<dbReference type="GO" id="GO:0016324">
    <property type="term" value="C:apical plasma membrane"/>
    <property type="evidence" value="ECO:0007669"/>
    <property type="project" value="TreeGrafter"/>
</dbReference>
<dbReference type="Pfam" id="PF00057">
    <property type="entry name" value="Ldl_recept_a"/>
    <property type="match status" value="6"/>
</dbReference>
<evidence type="ECO:0000256" key="1">
    <source>
        <dbReference type="ARBA" id="ARBA00004251"/>
    </source>
</evidence>
<feature type="disulfide bond" evidence="33">
    <location>
        <begin position="89"/>
        <end position="104"/>
    </location>
</feature>
<dbReference type="PROSITE" id="PS01209">
    <property type="entry name" value="LDLRA_1"/>
    <property type="match status" value="4"/>
</dbReference>
<keyword evidence="8" id="KW-0813">Transport</keyword>
<evidence type="ECO:0000256" key="34">
    <source>
        <dbReference type="PROSITE-ProRule" id="PRU00461"/>
    </source>
</evidence>
<feature type="disulfide bond" evidence="33">
    <location>
        <begin position="34"/>
        <end position="52"/>
    </location>
</feature>
<evidence type="ECO:0000256" key="35">
    <source>
        <dbReference type="SAM" id="MobiDB-lite"/>
    </source>
</evidence>
<dbReference type="InterPro" id="IPR000033">
    <property type="entry name" value="LDLR_classB_rpt"/>
</dbReference>
<evidence type="ECO:0000256" key="4">
    <source>
        <dbReference type="ARBA" id="ARBA00004555"/>
    </source>
</evidence>
<evidence type="ECO:0000313" key="39">
    <source>
        <dbReference type="Ensembl" id="ENSBIXP00000026163.1"/>
    </source>
</evidence>
<evidence type="ECO:0000256" key="18">
    <source>
        <dbReference type="ARBA" id="ARBA00022989"/>
    </source>
</evidence>
<dbReference type="GO" id="GO:0005764">
    <property type="term" value="C:lysosome"/>
    <property type="evidence" value="ECO:0007669"/>
    <property type="project" value="UniProtKB-SubCell"/>
</dbReference>
<keyword evidence="29" id="KW-0458">Lysosome</keyword>
<protein>
    <recommendedName>
        <fullName evidence="30">Low-density lipoprotein receptor</fullName>
    </recommendedName>
</protein>
<feature type="repeat" description="LDL-receptor class B" evidence="34">
    <location>
        <begin position="490"/>
        <end position="533"/>
    </location>
</feature>
<evidence type="ECO:0000256" key="2">
    <source>
        <dbReference type="ARBA" id="ARBA00004371"/>
    </source>
</evidence>
<feature type="repeat" description="LDL-receptor class B" evidence="34">
    <location>
        <begin position="534"/>
        <end position="578"/>
    </location>
</feature>
<feature type="region of interest" description="Disordered" evidence="35">
    <location>
        <begin position="676"/>
        <end position="724"/>
    </location>
</feature>
<evidence type="ECO:0000256" key="24">
    <source>
        <dbReference type="ARBA" id="ARBA00023166"/>
    </source>
</evidence>
<keyword evidence="9" id="KW-1003">Cell membrane</keyword>
<dbReference type="FunFam" id="4.10.400.10:FF:000072">
    <property type="entry name" value="Low density lipoprotein receptor"/>
    <property type="match status" value="1"/>
</dbReference>
<keyword evidence="26" id="KW-0168">Coated pit</keyword>